<accession>A0AAV8XVI9</accession>
<dbReference type="FunFam" id="2.20.100.10:FF:000001">
    <property type="entry name" value="semaphorin-5A isoform X1"/>
    <property type="match status" value="1"/>
</dbReference>
<keyword evidence="4" id="KW-1185">Reference proteome</keyword>
<protein>
    <submittedName>
        <fullName evidence="3">Uncharacterized protein</fullName>
    </submittedName>
</protein>
<reference evidence="3" key="1">
    <citation type="journal article" date="2023" name="Insect Mol. Biol.">
        <title>Genome sequencing provides insights into the evolution of gene families encoding plant cell wall-degrading enzymes in longhorned beetles.</title>
        <authorList>
            <person name="Shin N.R."/>
            <person name="Okamura Y."/>
            <person name="Kirsch R."/>
            <person name="Pauchet Y."/>
        </authorList>
    </citation>
    <scope>NUCLEOTIDE SEQUENCE</scope>
    <source>
        <strain evidence="3">AMC_N1</strain>
    </source>
</reference>
<evidence type="ECO:0000313" key="3">
    <source>
        <dbReference type="EMBL" id="KAJ8942491.1"/>
    </source>
</evidence>
<dbReference type="SMART" id="SM00209">
    <property type="entry name" value="TSP1"/>
    <property type="match status" value="2"/>
</dbReference>
<dbReference type="PANTHER" id="PTHR22906">
    <property type="entry name" value="PROPERDIN"/>
    <property type="match status" value="1"/>
</dbReference>
<organism evidence="3 4">
    <name type="scientific">Aromia moschata</name>
    <dbReference type="NCBI Taxonomy" id="1265417"/>
    <lineage>
        <taxon>Eukaryota</taxon>
        <taxon>Metazoa</taxon>
        <taxon>Ecdysozoa</taxon>
        <taxon>Arthropoda</taxon>
        <taxon>Hexapoda</taxon>
        <taxon>Insecta</taxon>
        <taxon>Pterygota</taxon>
        <taxon>Neoptera</taxon>
        <taxon>Endopterygota</taxon>
        <taxon>Coleoptera</taxon>
        <taxon>Polyphaga</taxon>
        <taxon>Cucujiformia</taxon>
        <taxon>Chrysomeloidea</taxon>
        <taxon>Cerambycidae</taxon>
        <taxon>Cerambycinae</taxon>
        <taxon>Callichromatini</taxon>
        <taxon>Aromia</taxon>
    </lineage>
</organism>
<gene>
    <name evidence="3" type="ORF">NQ318_017787</name>
</gene>
<dbReference type="Gene3D" id="2.20.100.10">
    <property type="entry name" value="Thrombospondin type-1 (TSP1) repeat"/>
    <property type="match status" value="1"/>
</dbReference>
<dbReference type="InterPro" id="IPR036383">
    <property type="entry name" value="TSP1_rpt_sf"/>
</dbReference>
<dbReference type="InterPro" id="IPR000884">
    <property type="entry name" value="TSP1_rpt"/>
</dbReference>
<dbReference type="Pfam" id="PF00090">
    <property type="entry name" value="TSP_1"/>
    <property type="match status" value="2"/>
</dbReference>
<sequence length="243" mass="28136">MIKDEGQICHSSHCSSDENDHLGWSTWTSWTECSVSCGGGTQSRTRHCKNKRGCPGESSQIKDCNTHSCEDSWGCWSEWSPCNVSCGWGCFGLEQLDRMVTMMIKIMNSTGRESAGKKIQVLKCVRGKKLKLECAWEFPMTFIHWVPWWKTTPVCQQGLPIFFIGAIIGLMPKKEEYLSPVHPLYDCRAKSLHFVHTRIDLPKNTVLLIYFDDYEIPTLKWKRTAMRLERHSKQYESHKFLYD</sequence>
<dbReference type="EMBL" id="JAPWTK010000324">
    <property type="protein sequence ID" value="KAJ8942491.1"/>
    <property type="molecule type" value="Genomic_DNA"/>
</dbReference>
<dbReference type="PRINTS" id="PR01705">
    <property type="entry name" value="TSP1REPEAT"/>
</dbReference>
<dbReference type="Proteomes" id="UP001162162">
    <property type="component" value="Unassembled WGS sequence"/>
</dbReference>
<dbReference type="InterPro" id="IPR052065">
    <property type="entry name" value="Compl_asym_regulator"/>
</dbReference>
<keyword evidence="2" id="KW-1015">Disulfide bond</keyword>
<comment type="caution">
    <text evidence="3">The sequence shown here is derived from an EMBL/GenBank/DDBJ whole genome shotgun (WGS) entry which is preliminary data.</text>
</comment>
<dbReference type="PANTHER" id="PTHR22906:SF21">
    <property type="entry name" value="SEMA DOMAIN-CONTAINING PROTEIN"/>
    <property type="match status" value="1"/>
</dbReference>
<dbReference type="AlphaFoldDB" id="A0AAV8XVI9"/>
<keyword evidence="1" id="KW-0677">Repeat</keyword>
<evidence type="ECO:0000256" key="1">
    <source>
        <dbReference type="ARBA" id="ARBA00022737"/>
    </source>
</evidence>
<proteinExistence type="predicted"/>
<dbReference type="PROSITE" id="PS50092">
    <property type="entry name" value="TSP1"/>
    <property type="match status" value="1"/>
</dbReference>
<name>A0AAV8XVI9_9CUCU</name>
<evidence type="ECO:0000256" key="2">
    <source>
        <dbReference type="ARBA" id="ARBA00023157"/>
    </source>
</evidence>
<evidence type="ECO:0000313" key="4">
    <source>
        <dbReference type="Proteomes" id="UP001162162"/>
    </source>
</evidence>
<dbReference type="SUPFAM" id="SSF82895">
    <property type="entry name" value="TSP-1 type 1 repeat"/>
    <property type="match status" value="2"/>
</dbReference>